<reference evidence="1 2" key="1">
    <citation type="submission" date="2014-11" db="EMBL/GenBank/DDBJ databases">
        <title>Complete Genome Sequence of Pseudoalteromonas sp. Strain OCN003 Isolated from Kaneohe Bay, Oahu, Hawaii.</title>
        <authorList>
            <person name="Beurmann S."/>
            <person name="Videau P."/>
            <person name="Ushijima B."/>
            <person name="Smith A.M."/>
            <person name="Aeby G.S."/>
            <person name="Callahan S.M."/>
            <person name="Belcaid M."/>
        </authorList>
    </citation>
    <scope>NUCLEOTIDE SEQUENCE [LARGE SCALE GENOMIC DNA]</scope>
    <source>
        <strain evidence="1 2">OCN003</strain>
    </source>
</reference>
<protein>
    <submittedName>
        <fullName evidence="1">Uncharacterized protein</fullName>
    </submittedName>
</protein>
<dbReference type="EMBL" id="CP009889">
    <property type="protein sequence ID" value="AIY67002.1"/>
    <property type="molecule type" value="Genomic_DNA"/>
</dbReference>
<accession>A0A0A7ELZ4</accession>
<sequence>MSLQLSQEELTMLLSDAKIVEFPLIDKSFNEGNVDYAFESIVSRYEMLKENTKAAMLSSMKKGDEAALEQQLNHLFQLNNEMLSEIKETFYFANTSDD</sequence>
<dbReference type="Proteomes" id="UP000030341">
    <property type="component" value="Chromosome 2"/>
</dbReference>
<evidence type="ECO:0000313" key="1">
    <source>
        <dbReference type="EMBL" id="AIY67002.1"/>
    </source>
</evidence>
<name>A0A0A7ELZ4_9GAMM</name>
<dbReference type="KEGG" id="pseo:OM33_18145"/>
<organism evidence="1 2">
    <name type="scientific">Pseudoalteromonas piratica</name>
    <dbReference type="NCBI Taxonomy" id="1348114"/>
    <lineage>
        <taxon>Bacteria</taxon>
        <taxon>Pseudomonadati</taxon>
        <taxon>Pseudomonadota</taxon>
        <taxon>Gammaproteobacteria</taxon>
        <taxon>Alteromonadales</taxon>
        <taxon>Pseudoalteromonadaceae</taxon>
        <taxon>Pseudoalteromonas</taxon>
    </lineage>
</organism>
<dbReference type="AlphaFoldDB" id="A0A0A7ELZ4"/>
<dbReference type="HOGENOM" id="CLU_2331604_0_0_6"/>
<proteinExistence type="predicted"/>
<dbReference type="STRING" id="1348114.OM33_18145"/>
<keyword evidence="2" id="KW-1185">Reference proteome</keyword>
<dbReference type="RefSeq" id="WP_040135696.1">
    <property type="nucleotide sequence ID" value="NZ_CP009889.1"/>
</dbReference>
<gene>
    <name evidence="1" type="ORF">OM33_18145</name>
</gene>
<evidence type="ECO:0000313" key="2">
    <source>
        <dbReference type="Proteomes" id="UP000030341"/>
    </source>
</evidence>